<name>A0A0N8DJ70_9CRUS</name>
<evidence type="ECO:0000313" key="1">
    <source>
        <dbReference type="EMBL" id="JAN93114.1"/>
    </source>
</evidence>
<sequence>MIFLTGLTLNYKKRILNVKCAITECNTMQILYVKRHFDVKIRSYIKKNCCFCFTMPANLFFGWY</sequence>
<organism evidence="1">
    <name type="scientific">Daphnia magna</name>
    <dbReference type="NCBI Taxonomy" id="35525"/>
    <lineage>
        <taxon>Eukaryota</taxon>
        <taxon>Metazoa</taxon>
        <taxon>Ecdysozoa</taxon>
        <taxon>Arthropoda</taxon>
        <taxon>Crustacea</taxon>
        <taxon>Branchiopoda</taxon>
        <taxon>Diplostraca</taxon>
        <taxon>Cladocera</taxon>
        <taxon>Anomopoda</taxon>
        <taxon>Daphniidae</taxon>
        <taxon>Daphnia</taxon>
    </lineage>
</organism>
<protein>
    <submittedName>
        <fullName evidence="1">Uncharacterized protein</fullName>
    </submittedName>
</protein>
<dbReference type="EMBL" id="GDIQ01001623">
    <property type="protein sequence ID" value="JAN93114.1"/>
    <property type="molecule type" value="Transcribed_RNA"/>
</dbReference>
<dbReference type="AlphaFoldDB" id="A0A0N8DJ70"/>
<reference evidence="1" key="1">
    <citation type="submission" date="2015-10" db="EMBL/GenBank/DDBJ databases">
        <title>EvidentialGene: Evidence-directed Construction of Complete mRNA Transcriptomes without Genomes.</title>
        <authorList>
            <person name="Gilbert D.G."/>
        </authorList>
    </citation>
    <scope>NUCLEOTIDE SEQUENCE</scope>
</reference>
<proteinExistence type="predicted"/>
<accession>A0A0N8DJ70</accession>